<dbReference type="EMBL" id="AP022557">
    <property type="protein sequence ID" value="BBW97787.1"/>
    <property type="molecule type" value="Genomic_DNA"/>
</dbReference>
<evidence type="ECO:0000313" key="2">
    <source>
        <dbReference type="EMBL" id="BBW97787.1"/>
    </source>
</evidence>
<organism evidence="2 3">
    <name type="scientific">Geobacillus subterraneus</name>
    <dbReference type="NCBI Taxonomy" id="129338"/>
    <lineage>
        <taxon>Bacteria</taxon>
        <taxon>Bacillati</taxon>
        <taxon>Bacillota</taxon>
        <taxon>Bacilli</taxon>
        <taxon>Bacillales</taxon>
        <taxon>Anoxybacillaceae</taxon>
        <taxon>Geobacillus</taxon>
    </lineage>
</organism>
<dbReference type="InterPro" id="IPR008490">
    <property type="entry name" value="Transposase_InsH_N"/>
</dbReference>
<reference evidence="3" key="1">
    <citation type="journal article" date="2020" name="Microbiol. Resour. Announc.">
        <title>Complete Genome Sequence of Geobacillus sp. Strain E55-1, Isolated from Mine Geyser in Japan.</title>
        <authorList>
            <person name="Miyazaki K."/>
            <person name="Hase E."/>
            <person name="Tokito N."/>
        </authorList>
    </citation>
    <scope>NUCLEOTIDE SEQUENCE [LARGE SCALE GENOMIC DNA]</scope>
    <source>
        <strain evidence="3">E55-1</strain>
    </source>
</reference>
<dbReference type="AlphaFoldDB" id="A0A679FU66"/>
<dbReference type="Pfam" id="PF05598">
    <property type="entry name" value="DUF772"/>
    <property type="match status" value="1"/>
</dbReference>
<dbReference type="Proteomes" id="UP000501421">
    <property type="component" value="Chromosome"/>
</dbReference>
<sequence length="91" mass="10424">MERERIMKASNHPSTQPRLFPVIDMEERVPPHHLLRQINEAVDVSVIHDGVAPLYTEKTGRPAADPERLLRLMLLSYLFDHSERGVTDPDA</sequence>
<gene>
    <name evidence="2" type="ORF">GsuE55_26200</name>
</gene>
<evidence type="ECO:0000259" key="1">
    <source>
        <dbReference type="Pfam" id="PF05598"/>
    </source>
</evidence>
<name>A0A679FU66_9BACL</name>
<accession>A0A679FU66</accession>
<protein>
    <recommendedName>
        <fullName evidence="1">Transposase InsH N-terminal domain-containing protein</fullName>
    </recommendedName>
</protein>
<feature type="domain" description="Transposase InsH N-terminal" evidence="1">
    <location>
        <begin position="25"/>
        <end position="86"/>
    </location>
</feature>
<proteinExistence type="predicted"/>
<evidence type="ECO:0000313" key="3">
    <source>
        <dbReference type="Proteomes" id="UP000501421"/>
    </source>
</evidence>
<keyword evidence="3" id="KW-1185">Reference proteome</keyword>